<accession>A0A0N4ZRG0</accession>
<evidence type="ECO:0000313" key="2">
    <source>
        <dbReference type="WBParaSite" id="PTRK_0001109600.1"/>
    </source>
</evidence>
<proteinExistence type="predicted"/>
<reference evidence="2" key="1">
    <citation type="submission" date="2017-02" db="UniProtKB">
        <authorList>
            <consortium name="WormBaseParasite"/>
        </authorList>
    </citation>
    <scope>IDENTIFICATION</scope>
</reference>
<name>A0A0N4ZRG0_PARTI</name>
<dbReference type="Proteomes" id="UP000038045">
    <property type="component" value="Unplaced"/>
</dbReference>
<dbReference type="AlphaFoldDB" id="A0A0N4ZRG0"/>
<evidence type="ECO:0000313" key="1">
    <source>
        <dbReference type="Proteomes" id="UP000038045"/>
    </source>
</evidence>
<organism evidence="1 2">
    <name type="scientific">Parastrongyloides trichosuri</name>
    <name type="common">Possum-specific nematode worm</name>
    <dbReference type="NCBI Taxonomy" id="131310"/>
    <lineage>
        <taxon>Eukaryota</taxon>
        <taxon>Metazoa</taxon>
        <taxon>Ecdysozoa</taxon>
        <taxon>Nematoda</taxon>
        <taxon>Chromadorea</taxon>
        <taxon>Rhabditida</taxon>
        <taxon>Tylenchina</taxon>
        <taxon>Panagrolaimomorpha</taxon>
        <taxon>Strongyloidoidea</taxon>
        <taxon>Strongyloididae</taxon>
        <taxon>Parastrongyloides</taxon>
    </lineage>
</organism>
<dbReference type="WBParaSite" id="PTRK_0001109600.1">
    <property type="protein sequence ID" value="PTRK_0001109600.1"/>
    <property type="gene ID" value="PTRK_0001109600"/>
</dbReference>
<keyword evidence="1" id="KW-1185">Reference proteome</keyword>
<protein>
    <submittedName>
        <fullName evidence="2">RING-type domain-containing protein</fullName>
    </submittedName>
</protein>
<sequence length="195" mass="22394">MSSLVEVDFLVNKVSKILNSSDVKELNFEFKKNESKENTIKFNVRYKELDNFLVSKKSGLKSPGASSPIVVKGFRHLPNIKDVKLSTSDSSVTDSMTSRFVDSEIRCDGNCNKMNPKRRMTAFGICDHVICKTCRDQYRFLFKKFNLAPSCTNIQCLVSTLMTVLKDKDRIFFKQCCELYNHGDYKKILNNIINM</sequence>